<reference evidence="1 2" key="1">
    <citation type="submission" date="2017-05" db="EMBL/GenBank/DDBJ databases">
        <title>Genome sequence of Acetobacter pasteurianus subsp. pasteurianus strain SRCM101342.</title>
        <authorList>
            <person name="Cho S.H."/>
        </authorList>
    </citation>
    <scope>NUCLEOTIDE SEQUENCE [LARGE SCALE GENOMIC DNA]</scope>
    <source>
        <strain evidence="1 2">SRCM101342</strain>
        <plasmid evidence="2">pap1342-3</plasmid>
    </source>
</reference>
<gene>
    <name evidence="1" type="ORF">S1001342_03159</name>
</gene>
<accession>A0A1Y0Y2L9</accession>
<evidence type="ECO:0000313" key="2">
    <source>
        <dbReference type="Proteomes" id="UP000196205"/>
    </source>
</evidence>
<proteinExistence type="predicted"/>
<protein>
    <submittedName>
        <fullName evidence="1">Uncharacterized protein</fullName>
    </submittedName>
</protein>
<dbReference type="EMBL" id="CP021512">
    <property type="protein sequence ID" value="ARW49449.1"/>
    <property type="molecule type" value="Genomic_DNA"/>
</dbReference>
<evidence type="ECO:0000313" key="1">
    <source>
        <dbReference type="EMBL" id="ARW49449.1"/>
    </source>
</evidence>
<dbReference type="AlphaFoldDB" id="A0A1Y0Y2L9"/>
<dbReference type="Proteomes" id="UP000196205">
    <property type="component" value="Plasmid pAP1342-3"/>
</dbReference>
<name>A0A1Y0Y2L9_ACEPA</name>
<organism evidence="1 2">
    <name type="scientific">Acetobacter pasteurianus subsp. pasteurianus</name>
    <dbReference type="NCBI Taxonomy" id="481145"/>
    <lineage>
        <taxon>Bacteria</taxon>
        <taxon>Pseudomonadati</taxon>
        <taxon>Pseudomonadota</taxon>
        <taxon>Alphaproteobacteria</taxon>
        <taxon>Acetobacterales</taxon>
        <taxon>Acetobacteraceae</taxon>
        <taxon>Acetobacter</taxon>
    </lineage>
</organism>
<sequence length="29" mass="3427">MSKVNRKRCAADFKSLDDTKIVRNYSDKH</sequence>
<keyword evidence="1" id="KW-0614">Plasmid</keyword>
<geneLocation type="plasmid" evidence="2">
    <name>pap1342-3</name>
</geneLocation>